<dbReference type="InterPro" id="IPR001932">
    <property type="entry name" value="PPM-type_phosphatase-like_dom"/>
</dbReference>
<comment type="caution">
    <text evidence="4">The sequence shown here is derived from an EMBL/GenBank/DDBJ whole genome shotgun (WGS) entry which is preliminary data.</text>
</comment>
<dbReference type="Proteomes" id="UP000734511">
    <property type="component" value="Unassembled WGS sequence"/>
</dbReference>
<proteinExistence type="predicted"/>
<evidence type="ECO:0000313" key="4">
    <source>
        <dbReference type="EMBL" id="NJP47970.1"/>
    </source>
</evidence>
<name>A0ABX0ZYD2_9ACTN</name>
<feature type="compositionally biased region" description="Basic and acidic residues" evidence="2">
    <location>
        <begin position="123"/>
        <end position="132"/>
    </location>
</feature>
<dbReference type="SMART" id="SM00331">
    <property type="entry name" value="PP2C_SIG"/>
    <property type="match status" value="1"/>
</dbReference>
<accession>A0ABX0ZYD2</accession>
<protein>
    <submittedName>
        <fullName evidence="4">Serine/threonine-protein phosphatase</fullName>
    </submittedName>
</protein>
<sequence>MTQRFLRRGHITGFDELPALVEECGAAAGLTRARVFVADLRDDVLCELTGRGPDAGAGGKRYSIDHSLPGTAFRENSPLSGMARDDSADRWWVPILDGTERLGVLRVDLAIRPGAAGSGNTDGPRDSPRDSRGGAWDGMQAARVLASLVGLHLVSKRPSSDAYSRLTRRGRMSVAAELEWNLMPPLSFANPDVVIAAAAEPAYDIGGDAFDYGVAGGKAHVAVFDAMGHDSFAGLTASVAVAAFRNERRQDAGLVAIAEGIERALVDHFQGSRYATAVLADLDLASGVFSWVSRGHPPPIIIRGGRWVSGLECDPAHPLGMALDLKATVCREQLEAGDRIVLYTDGITEARDRTGDEFGIARFIEFINRHHAEGLPVPETLRRLMRAILAHNQGKLADDATVLCLEWHGSSRNPALRPTRPDG</sequence>
<gene>
    <name evidence="4" type="ORF">HCN08_31875</name>
</gene>
<dbReference type="Gene3D" id="3.60.40.10">
    <property type="entry name" value="PPM-type phosphatase domain"/>
    <property type="match status" value="1"/>
</dbReference>
<evidence type="ECO:0000256" key="1">
    <source>
        <dbReference type="ARBA" id="ARBA00022801"/>
    </source>
</evidence>
<dbReference type="PANTHER" id="PTHR43156">
    <property type="entry name" value="STAGE II SPORULATION PROTEIN E-RELATED"/>
    <property type="match status" value="1"/>
</dbReference>
<dbReference type="EMBL" id="JAATEJ010000037">
    <property type="protein sequence ID" value="NJP47970.1"/>
    <property type="molecule type" value="Genomic_DNA"/>
</dbReference>
<keyword evidence="1" id="KW-0378">Hydrolase</keyword>
<dbReference type="Pfam" id="PF07228">
    <property type="entry name" value="SpoIIE"/>
    <property type="match status" value="1"/>
</dbReference>
<dbReference type="InterPro" id="IPR052016">
    <property type="entry name" value="Bact_Sigma-Reg"/>
</dbReference>
<evidence type="ECO:0000259" key="3">
    <source>
        <dbReference type="SMART" id="SM00331"/>
    </source>
</evidence>
<reference evidence="4 5" key="1">
    <citation type="submission" date="2020-03" db="EMBL/GenBank/DDBJ databases">
        <title>WGS of actinomycetes isolated from Thailand.</title>
        <authorList>
            <person name="Thawai C."/>
        </authorList>
    </citation>
    <scope>NUCLEOTIDE SEQUENCE [LARGE SCALE GENOMIC DNA]</scope>
    <source>
        <strain evidence="4 5">PRB2-1</strain>
    </source>
</reference>
<dbReference type="PANTHER" id="PTHR43156:SF2">
    <property type="entry name" value="STAGE II SPORULATION PROTEIN E"/>
    <property type="match status" value="1"/>
</dbReference>
<dbReference type="SUPFAM" id="SSF81606">
    <property type="entry name" value="PP2C-like"/>
    <property type="match status" value="1"/>
</dbReference>
<keyword evidence="5" id="KW-1185">Reference proteome</keyword>
<evidence type="ECO:0000313" key="5">
    <source>
        <dbReference type="Proteomes" id="UP000734511"/>
    </source>
</evidence>
<organism evidence="4 5">
    <name type="scientific">Actinacidiphila epipremni</name>
    <dbReference type="NCBI Taxonomy" id="2053013"/>
    <lineage>
        <taxon>Bacteria</taxon>
        <taxon>Bacillati</taxon>
        <taxon>Actinomycetota</taxon>
        <taxon>Actinomycetes</taxon>
        <taxon>Kitasatosporales</taxon>
        <taxon>Streptomycetaceae</taxon>
        <taxon>Actinacidiphila</taxon>
    </lineage>
</organism>
<feature type="domain" description="PPM-type phosphatase" evidence="3">
    <location>
        <begin position="190"/>
        <end position="407"/>
    </location>
</feature>
<feature type="region of interest" description="Disordered" evidence="2">
    <location>
        <begin position="115"/>
        <end position="134"/>
    </location>
</feature>
<evidence type="ECO:0000256" key="2">
    <source>
        <dbReference type="SAM" id="MobiDB-lite"/>
    </source>
</evidence>
<dbReference type="InterPro" id="IPR036457">
    <property type="entry name" value="PPM-type-like_dom_sf"/>
</dbReference>